<evidence type="ECO:0000256" key="4">
    <source>
        <dbReference type="PIRSR" id="PIRSR006806-1"/>
    </source>
</evidence>
<dbReference type="RefSeq" id="WP_071657353.1">
    <property type="nucleotide sequence ID" value="NZ_MLCF01000081.1"/>
</dbReference>
<dbReference type="SUPFAM" id="SSF100950">
    <property type="entry name" value="NagB/RpiA/CoA transferase-like"/>
    <property type="match status" value="1"/>
</dbReference>
<gene>
    <name evidence="6" type="ORF">BIV57_14930</name>
</gene>
<dbReference type="InterPro" id="IPR024185">
    <property type="entry name" value="FTHF_cligase-like_sf"/>
</dbReference>
<dbReference type="GO" id="GO:0030272">
    <property type="term" value="F:5-formyltetrahydrofolate cyclo-ligase activity"/>
    <property type="evidence" value="ECO:0007669"/>
    <property type="project" value="UniProtKB-EC"/>
</dbReference>
<sequence length="197" mass="20584">MSSIAPDLPNEKRALRSRILGARRARDVRERGDAARELAARGVAAARGHAVVAAYVSMGTEPGTRPLLEGLRGAGVRVLLPVLRPDLDLDWGVYTGAEALAPAARGLLEPTGARLGADAVRGASLVLLPGLAVGADGTRLGRGGGSYDRVLARLAGTPAELAVLLYDDEVLEKVPAEPHDERVDAAITPSGLHRFPR</sequence>
<dbReference type="Proteomes" id="UP000243342">
    <property type="component" value="Unassembled WGS sequence"/>
</dbReference>
<dbReference type="AlphaFoldDB" id="A0A1J7BT72"/>
<dbReference type="GO" id="GO:0035999">
    <property type="term" value="P:tetrahydrofolate interconversion"/>
    <property type="evidence" value="ECO:0007669"/>
    <property type="project" value="TreeGrafter"/>
</dbReference>
<comment type="caution">
    <text evidence="6">The sequence shown here is derived from an EMBL/GenBank/DDBJ whole genome shotgun (WGS) entry which is preliminary data.</text>
</comment>
<keyword evidence="7" id="KW-1185">Reference proteome</keyword>
<dbReference type="GO" id="GO:0046872">
    <property type="term" value="F:metal ion binding"/>
    <property type="evidence" value="ECO:0007669"/>
    <property type="project" value="UniProtKB-KW"/>
</dbReference>
<comment type="catalytic activity">
    <reaction evidence="5">
        <text>(6S)-5-formyl-5,6,7,8-tetrahydrofolate + ATP = (6R)-5,10-methenyltetrahydrofolate + ADP + phosphate</text>
        <dbReference type="Rhea" id="RHEA:10488"/>
        <dbReference type="ChEBI" id="CHEBI:30616"/>
        <dbReference type="ChEBI" id="CHEBI:43474"/>
        <dbReference type="ChEBI" id="CHEBI:57455"/>
        <dbReference type="ChEBI" id="CHEBI:57457"/>
        <dbReference type="ChEBI" id="CHEBI:456216"/>
        <dbReference type="EC" id="6.3.3.2"/>
    </reaction>
</comment>
<comment type="cofactor">
    <cofactor evidence="5">
        <name>Mg(2+)</name>
        <dbReference type="ChEBI" id="CHEBI:18420"/>
    </cofactor>
</comment>
<keyword evidence="5" id="KW-0460">Magnesium</keyword>
<evidence type="ECO:0000256" key="3">
    <source>
        <dbReference type="ARBA" id="ARBA00022840"/>
    </source>
</evidence>
<dbReference type="EC" id="6.3.3.2" evidence="5"/>
<dbReference type="GO" id="GO:0005524">
    <property type="term" value="F:ATP binding"/>
    <property type="evidence" value="ECO:0007669"/>
    <property type="project" value="UniProtKB-KW"/>
</dbReference>
<dbReference type="InterPro" id="IPR037171">
    <property type="entry name" value="NagB/RpiA_transferase-like"/>
</dbReference>
<comment type="similarity">
    <text evidence="1 5">Belongs to the 5-formyltetrahydrofolate cyclo-ligase family.</text>
</comment>
<dbReference type="InterPro" id="IPR002698">
    <property type="entry name" value="FTHF_cligase"/>
</dbReference>
<name>A0A1J7BT72_9ACTN</name>
<evidence type="ECO:0000256" key="5">
    <source>
        <dbReference type="RuleBase" id="RU361279"/>
    </source>
</evidence>
<feature type="binding site" evidence="4">
    <location>
        <begin position="12"/>
        <end position="16"/>
    </location>
    <ligand>
        <name>ATP</name>
        <dbReference type="ChEBI" id="CHEBI:30616"/>
    </ligand>
</feature>
<dbReference type="OrthoDB" id="3242798at2"/>
<feature type="binding site" evidence="4">
    <location>
        <begin position="139"/>
        <end position="147"/>
    </location>
    <ligand>
        <name>ATP</name>
        <dbReference type="ChEBI" id="CHEBI:30616"/>
    </ligand>
</feature>
<organism evidence="6 7">
    <name type="scientific">Mangrovactinospora gilvigrisea</name>
    <dbReference type="NCBI Taxonomy" id="1428644"/>
    <lineage>
        <taxon>Bacteria</taxon>
        <taxon>Bacillati</taxon>
        <taxon>Actinomycetota</taxon>
        <taxon>Actinomycetes</taxon>
        <taxon>Kitasatosporales</taxon>
        <taxon>Streptomycetaceae</taxon>
        <taxon>Mangrovactinospora</taxon>
    </lineage>
</organism>
<dbReference type="NCBIfam" id="TIGR02727">
    <property type="entry name" value="MTHFS_bact"/>
    <property type="match status" value="1"/>
</dbReference>
<dbReference type="STRING" id="1428644.BIV57_14930"/>
<keyword evidence="3 4" id="KW-0067">ATP-binding</keyword>
<feature type="binding site" evidence="4">
    <location>
        <position position="61"/>
    </location>
    <ligand>
        <name>substrate</name>
    </ligand>
</feature>
<evidence type="ECO:0000313" key="6">
    <source>
        <dbReference type="EMBL" id="OIV36665.1"/>
    </source>
</evidence>
<accession>A0A1J7BT72</accession>
<keyword evidence="6" id="KW-0436">Ligase</keyword>
<dbReference type="Gene3D" id="3.40.50.10420">
    <property type="entry name" value="NagB/RpiA/CoA transferase-like"/>
    <property type="match status" value="1"/>
</dbReference>
<evidence type="ECO:0000313" key="7">
    <source>
        <dbReference type="Proteomes" id="UP000243342"/>
    </source>
</evidence>
<protein>
    <recommendedName>
        <fullName evidence="5">5-formyltetrahydrofolate cyclo-ligase</fullName>
        <ecNumber evidence="5">6.3.3.2</ecNumber>
    </recommendedName>
</protein>
<dbReference type="EMBL" id="MLCF01000081">
    <property type="protein sequence ID" value="OIV36665.1"/>
    <property type="molecule type" value="Genomic_DNA"/>
</dbReference>
<dbReference type="GO" id="GO:0009396">
    <property type="term" value="P:folic acid-containing compound biosynthetic process"/>
    <property type="evidence" value="ECO:0007669"/>
    <property type="project" value="TreeGrafter"/>
</dbReference>
<dbReference type="PANTHER" id="PTHR23407:SF1">
    <property type="entry name" value="5-FORMYLTETRAHYDROFOLATE CYCLO-LIGASE"/>
    <property type="match status" value="1"/>
</dbReference>
<dbReference type="PIRSF" id="PIRSF006806">
    <property type="entry name" value="FTHF_cligase"/>
    <property type="match status" value="1"/>
</dbReference>
<dbReference type="PANTHER" id="PTHR23407">
    <property type="entry name" value="ATPASE INHIBITOR/5-FORMYLTETRAHYDROFOLATE CYCLO-LIGASE"/>
    <property type="match status" value="1"/>
</dbReference>
<keyword evidence="5" id="KW-0479">Metal-binding</keyword>
<evidence type="ECO:0000256" key="1">
    <source>
        <dbReference type="ARBA" id="ARBA00010638"/>
    </source>
</evidence>
<dbReference type="Pfam" id="PF01812">
    <property type="entry name" value="5-FTHF_cyc-lig"/>
    <property type="match status" value="1"/>
</dbReference>
<evidence type="ECO:0000256" key="2">
    <source>
        <dbReference type="ARBA" id="ARBA00022741"/>
    </source>
</evidence>
<keyword evidence="2 4" id="KW-0547">Nucleotide-binding</keyword>
<reference evidence="6 7" key="1">
    <citation type="submission" date="2016-10" db="EMBL/GenBank/DDBJ databases">
        <title>Genome sequence of Streptomyces gilvigriseus MUSC 26.</title>
        <authorList>
            <person name="Lee L.-H."/>
            <person name="Ser H.-L."/>
        </authorList>
    </citation>
    <scope>NUCLEOTIDE SEQUENCE [LARGE SCALE GENOMIC DNA]</scope>
    <source>
        <strain evidence="6 7">MUSC 26</strain>
    </source>
</reference>
<feature type="binding site" evidence="4">
    <location>
        <position position="56"/>
    </location>
    <ligand>
        <name>substrate</name>
    </ligand>
</feature>
<proteinExistence type="inferred from homology"/>